<organism evidence="1 2">
    <name type="scientific">Enterococcus avium</name>
    <name type="common">Streptococcus avium</name>
    <dbReference type="NCBI Taxonomy" id="33945"/>
    <lineage>
        <taxon>Bacteria</taxon>
        <taxon>Bacillati</taxon>
        <taxon>Bacillota</taxon>
        <taxon>Bacilli</taxon>
        <taxon>Lactobacillales</taxon>
        <taxon>Enterococcaceae</taxon>
        <taxon>Enterococcus</taxon>
    </lineage>
</organism>
<dbReference type="Proteomes" id="UP001260773">
    <property type="component" value="Unassembled WGS sequence"/>
</dbReference>
<evidence type="ECO:0008006" key="3">
    <source>
        <dbReference type="Google" id="ProtNLM"/>
    </source>
</evidence>
<dbReference type="EMBL" id="JARPWH010000007">
    <property type="protein sequence ID" value="MDT2401410.1"/>
    <property type="molecule type" value="Genomic_DNA"/>
</dbReference>
<gene>
    <name evidence="1" type="ORF">P7D43_03435</name>
</gene>
<protein>
    <recommendedName>
        <fullName evidence="3">Apea-like HEPN domain-containing protein</fullName>
    </recommendedName>
</protein>
<dbReference type="AlphaFoldDB" id="A0AAW8RPX8"/>
<reference evidence="1" key="1">
    <citation type="submission" date="2023-03" db="EMBL/GenBank/DDBJ databases">
        <authorList>
            <person name="Shen W."/>
            <person name="Cai J."/>
        </authorList>
    </citation>
    <scope>NUCLEOTIDE SEQUENCE</scope>
    <source>
        <strain evidence="1">P33-2</strain>
    </source>
</reference>
<sequence>MTEEAISLLYPQTDVFGNKLMRTLSEELTFTPKGFLTFQFDIPFQLPINDGQFIFSKKNQIALLYKQKELDVNENQVSYFSQIEIVSVLLEDLGELPSETKHNEYFKKAFAYLNTVIQSIMIRYYYPEVRTLSLEDIPAVFLSFYSRKSKIRKEDFTPRIFIANPEDSRFLKPEPIPTDSLSNLVDLADSINDDKFVDALLYHRRAQYDFKHGRYQEAVIKANTFVEMSMYKFLTFIKKDSGETDQKIANILRCGYENILKDHLKPFFESNGQVFDRTDASCKLYDYYNNTYLVRNKIVHEGQHFSFEESSKALTSATDIVKECVSTFQANPIDTNIFDFSYLIVN</sequence>
<evidence type="ECO:0000313" key="1">
    <source>
        <dbReference type="EMBL" id="MDT2401410.1"/>
    </source>
</evidence>
<proteinExistence type="predicted"/>
<comment type="caution">
    <text evidence="1">The sequence shown here is derived from an EMBL/GenBank/DDBJ whole genome shotgun (WGS) entry which is preliminary data.</text>
</comment>
<evidence type="ECO:0000313" key="2">
    <source>
        <dbReference type="Proteomes" id="UP001260773"/>
    </source>
</evidence>
<name>A0AAW8RPX8_ENTAV</name>
<accession>A0AAW8RPX8</accession>
<dbReference type="RefSeq" id="WP_311817017.1">
    <property type="nucleotide sequence ID" value="NZ_JARPWD010000006.1"/>
</dbReference>